<organism evidence="1 2">
    <name type="scientific">Trichophyton interdigitale (strain MR816)</name>
    <dbReference type="NCBI Taxonomy" id="1215338"/>
    <lineage>
        <taxon>Eukaryota</taxon>
        <taxon>Fungi</taxon>
        <taxon>Dikarya</taxon>
        <taxon>Ascomycota</taxon>
        <taxon>Pezizomycotina</taxon>
        <taxon>Eurotiomycetes</taxon>
        <taxon>Eurotiomycetidae</taxon>
        <taxon>Onygenales</taxon>
        <taxon>Arthrodermataceae</taxon>
        <taxon>Trichophyton</taxon>
    </lineage>
</organism>
<protein>
    <submittedName>
        <fullName evidence="1">Uncharacterized protein</fullName>
    </submittedName>
</protein>
<dbReference type="EMBL" id="AOKY01000318">
    <property type="protein sequence ID" value="KDB23170.1"/>
    <property type="molecule type" value="Genomic_DNA"/>
</dbReference>
<evidence type="ECO:0000313" key="2">
    <source>
        <dbReference type="Proteomes" id="UP000024533"/>
    </source>
</evidence>
<dbReference type="Proteomes" id="UP000024533">
    <property type="component" value="Unassembled WGS sequence"/>
</dbReference>
<name>A0A059J5R6_TRIIM</name>
<dbReference type="AlphaFoldDB" id="A0A059J5R6"/>
<comment type="caution">
    <text evidence="1">The sequence shown here is derived from an EMBL/GenBank/DDBJ whole genome shotgun (WGS) entry which is preliminary data.</text>
</comment>
<evidence type="ECO:0000313" key="1">
    <source>
        <dbReference type="EMBL" id="KDB23170.1"/>
    </source>
</evidence>
<dbReference type="HOGENOM" id="CLU_2499481_0_0_1"/>
<sequence>MVITANLIEQSKYISPYAQWGLVRKRFFSKRGDVKHHDPQLPQSSKYYSIQLEINTFGNDATNQRELATLAGYRYSKHGIFGLIER</sequence>
<reference evidence="1 2" key="1">
    <citation type="submission" date="2014-02" db="EMBL/GenBank/DDBJ databases">
        <title>The Genome Sequence of Trichophyton interdigitale MR816.</title>
        <authorList>
            <consortium name="The Broad Institute Genomics Platform"/>
            <person name="Cuomo C.A."/>
            <person name="White T.C."/>
            <person name="Graser Y."/>
            <person name="Martinez-Rossi N."/>
            <person name="Heitman J."/>
            <person name="Young S.K."/>
            <person name="Zeng Q."/>
            <person name="Gargeya S."/>
            <person name="Abouelleil A."/>
            <person name="Alvarado L."/>
            <person name="Chapman S.B."/>
            <person name="Gainer-Dewar J."/>
            <person name="Goldberg J."/>
            <person name="Griggs A."/>
            <person name="Gujja S."/>
            <person name="Hansen M."/>
            <person name="Howarth C."/>
            <person name="Imamovic A."/>
            <person name="Larimer J."/>
            <person name="Martinez D."/>
            <person name="Murphy C."/>
            <person name="Pearson M.D."/>
            <person name="Persinoti G."/>
            <person name="Poon T."/>
            <person name="Priest M."/>
            <person name="Roberts A.D."/>
            <person name="Saif S."/>
            <person name="Shea T.D."/>
            <person name="Sykes S.N."/>
            <person name="Wortman J."/>
            <person name="Nusbaum C."/>
            <person name="Birren B."/>
        </authorList>
    </citation>
    <scope>NUCLEOTIDE SEQUENCE [LARGE SCALE GENOMIC DNA]</scope>
    <source>
        <strain evidence="1 2">MR816</strain>
    </source>
</reference>
<keyword evidence="2" id="KW-1185">Reference proteome</keyword>
<gene>
    <name evidence="1" type="ORF">H109_04925</name>
</gene>
<proteinExistence type="predicted"/>
<accession>A0A059J5R6</accession>
<dbReference type="OrthoDB" id="10401847at2759"/>